<organism evidence="1">
    <name type="scientific">Klebsiella pneumoniae</name>
    <dbReference type="NCBI Taxonomy" id="573"/>
    <lineage>
        <taxon>Bacteria</taxon>
        <taxon>Pseudomonadati</taxon>
        <taxon>Pseudomonadota</taxon>
        <taxon>Gammaproteobacteria</taxon>
        <taxon>Enterobacterales</taxon>
        <taxon>Enterobacteriaceae</taxon>
        <taxon>Klebsiella/Raoultella group</taxon>
        <taxon>Klebsiella</taxon>
        <taxon>Klebsiella pneumoniae complex</taxon>
    </lineage>
</organism>
<sequence>MTSSVTVPAVYVGTYHQYNGGSIFGKWFDLTDFDDEDEFYDACRALHAAEDDPEFMFQDWEGIPSQFASESSVKWAFIEAFRQAQDEGRAAAFVAWADYTGECDYDAFDEAYCGEAESEEDFAYGFVEDHGLLNEVPESLRVYSDYEAYARDLFSSGYVFHKAMYSATDYYPAGKPAG</sequence>
<geneLocation type="plasmid" evidence="1">
    <name>pHNLC3</name>
</geneLocation>
<dbReference type="Gene3D" id="1.10.10.1190">
    <property type="entry name" value="Antirestriction protein ArdA, domain 3"/>
    <property type="match status" value="1"/>
</dbReference>
<dbReference type="InterPro" id="IPR009899">
    <property type="entry name" value="ArdA"/>
</dbReference>
<name>A0A3G4RIU6_KLEPN</name>
<reference evidence="1" key="1">
    <citation type="submission" date="2018-10" db="EMBL/GenBank/DDBJ databases">
        <title>Complete sequence of plasmid pHNLC3.</title>
        <authorList>
            <person name="Liu J.H."/>
            <person name="Huang X.Y."/>
            <person name="Lv L.C."/>
        </authorList>
    </citation>
    <scope>NUCLEOTIDE SEQUENCE</scope>
    <source>
        <strain evidence="1">LC3</strain>
        <plasmid evidence="1">pHNLC3</plasmid>
    </source>
</reference>
<accession>A0A3G4RIU6</accession>
<dbReference type="Gene3D" id="3.10.20.480">
    <property type="entry name" value="Antirestriction protein ArdA, domain 1"/>
    <property type="match status" value="1"/>
</dbReference>
<dbReference type="AlphaFoldDB" id="A0A3G4RIU6"/>
<dbReference type="InterPro" id="IPR041895">
    <property type="entry name" value="ArdA_dom1"/>
</dbReference>
<proteinExistence type="predicted"/>
<dbReference type="InterPro" id="IPR041893">
    <property type="entry name" value="ArdA_dom3"/>
</dbReference>
<keyword evidence="1" id="KW-0614">Plasmid</keyword>
<protein>
    <submittedName>
        <fullName evidence="1">Antirestriction protein ArdA</fullName>
    </submittedName>
</protein>
<dbReference type="Pfam" id="PF07275">
    <property type="entry name" value="ArdA"/>
    <property type="match status" value="1"/>
</dbReference>
<evidence type="ECO:0000313" key="1">
    <source>
        <dbReference type="EMBL" id="AYU65574.1"/>
    </source>
</evidence>
<dbReference type="EMBL" id="MK104259">
    <property type="protein sequence ID" value="AYU65574.1"/>
    <property type="molecule type" value="Genomic_DNA"/>
</dbReference>
<gene>
    <name evidence="1" type="primary">ardA</name>
</gene>